<dbReference type="PANTHER" id="PTHR47215">
    <property type="match status" value="1"/>
</dbReference>
<accession>A0ABC9FP79</accession>
<dbReference type="AlphaFoldDB" id="A0ABC9FP79"/>
<dbReference type="SUPFAM" id="SSF63380">
    <property type="entry name" value="Riboflavin synthase domain-like"/>
    <property type="match status" value="1"/>
</dbReference>
<name>A0ABC9FP79_9POAL</name>
<dbReference type="InterPro" id="IPR039261">
    <property type="entry name" value="FNR_nucleotide-bd"/>
</dbReference>
<keyword evidence="3" id="KW-1185">Reference proteome</keyword>
<dbReference type="EMBL" id="OZ075117">
    <property type="protein sequence ID" value="CAL5077935.1"/>
    <property type="molecule type" value="Genomic_DNA"/>
</dbReference>
<feature type="domain" description="FAD-binding FR-type" evidence="1">
    <location>
        <begin position="72"/>
        <end position="177"/>
    </location>
</feature>
<dbReference type="Gene3D" id="3.40.50.80">
    <property type="entry name" value="Nucleotide-binding domain of ferredoxin-NADP reductase (FNR) module"/>
    <property type="match status" value="1"/>
</dbReference>
<reference evidence="2 3" key="2">
    <citation type="submission" date="2024-10" db="EMBL/GenBank/DDBJ databases">
        <authorList>
            <person name="Ryan C."/>
        </authorList>
    </citation>
    <scope>NUCLEOTIDE SEQUENCE [LARGE SCALE GENOMIC DNA]</scope>
</reference>
<dbReference type="PROSITE" id="PS51384">
    <property type="entry name" value="FAD_FR"/>
    <property type="match status" value="1"/>
</dbReference>
<gene>
    <name evidence="2" type="ORF">URODEC1_LOCUS106883</name>
</gene>
<evidence type="ECO:0000313" key="3">
    <source>
        <dbReference type="Proteomes" id="UP001497457"/>
    </source>
</evidence>
<dbReference type="InterPro" id="IPR017938">
    <property type="entry name" value="Riboflavin_synthase-like_b-brl"/>
</dbReference>
<reference evidence="3" key="1">
    <citation type="submission" date="2024-06" db="EMBL/GenBank/DDBJ databases">
        <authorList>
            <person name="Ryan C."/>
        </authorList>
    </citation>
    <scope>NUCLEOTIDE SEQUENCE [LARGE SCALE GENOMIC DNA]</scope>
</reference>
<evidence type="ECO:0000313" key="2">
    <source>
        <dbReference type="EMBL" id="CAL5077935.1"/>
    </source>
</evidence>
<dbReference type="Gene3D" id="2.40.30.10">
    <property type="entry name" value="Translation factors"/>
    <property type="match status" value="1"/>
</dbReference>
<proteinExistence type="predicted"/>
<organism evidence="2 3">
    <name type="scientific">Urochloa decumbens</name>
    <dbReference type="NCBI Taxonomy" id="240449"/>
    <lineage>
        <taxon>Eukaryota</taxon>
        <taxon>Viridiplantae</taxon>
        <taxon>Streptophyta</taxon>
        <taxon>Embryophyta</taxon>
        <taxon>Tracheophyta</taxon>
        <taxon>Spermatophyta</taxon>
        <taxon>Magnoliopsida</taxon>
        <taxon>Liliopsida</taxon>
        <taxon>Poales</taxon>
        <taxon>Poaceae</taxon>
        <taxon>PACMAD clade</taxon>
        <taxon>Panicoideae</taxon>
        <taxon>Panicodae</taxon>
        <taxon>Paniceae</taxon>
        <taxon>Melinidinae</taxon>
        <taxon>Urochloa</taxon>
    </lineage>
</organism>
<dbReference type="SUPFAM" id="SSF52343">
    <property type="entry name" value="Ferredoxin reductase-like, C-terminal NADP-linked domain"/>
    <property type="match status" value="1"/>
</dbReference>
<dbReference type="Proteomes" id="UP001497457">
    <property type="component" value="Chromosome 7b"/>
</dbReference>
<protein>
    <recommendedName>
        <fullName evidence="1">FAD-binding FR-type domain-containing protein</fullName>
    </recommendedName>
</protein>
<dbReference type="PANTHER" id="PTHR47215:SF1">
    <property type="entry name" value="F9L1.8 PROTEIN"/>
    <property type="match status" value="1"/>
</dbReference>
<dbReference type="InterPro" id="IPR017927">
    <property type="entry name" value="FAD-bd_FR_type"/>
</dbReference>
<evidence type="ECO:0000259" key="1">
    <source>
        <dbReference type="PROSITE" id="PS51384"/>
    </source>
</evidence>
<sequence>MAATVAVSALPRPPRLHPAPVTMASSAAVSALSMPPRLHYPTAAVASPIRAVISGHRHPTRAFDYNAVLRRDDTVEVPIQAIGPANDNSSIFKLTLDLSNAEDEERMYTTPGQYVRVSVPSFGGSASMEFASAPRSGLHQYDLLVRSVPGTIAERLCKLAPGDQVELGPVIGPGFPVEEIEKAETVLYFAVAEGLSPIRALITSGYTKNVRLYYGARNKESVPLQGEINEWNVNKEVLTDRPVQYPFLEDPGQIDPNSTVAVLVGPIDMQQEVKRALTGLGVPGCKIITVPGWYPNY</sequence>